<feature type="domain" description="N-acetyltransferase" evidence="1">
    <location>
        <begin position="33"/>
        <end position="216"/>
    </location>
</feature>
<dbReference type="OrthoDB" id="2115692at2759"/>
<evidence type="ECO:0000313" key="2">
    <source>
        <dbReference type="EMBL" id="KXJ85002.1"/>
    </source>
</evidence>
<sequence>MGVPVVLPALIPDIKKVYDVYFASFKNEGMARLMLDVIFPNGASDAPGFRDEHAKGTLAWWHQSDLQYTFKCVDNETGEIIGMALADILMRERTEEERKFGGIPWLEGKDRERAEAVVGPLATMREKLFGGHKHVYCHVMGVVPEYQGRNAGRALLEFAIVTANQLCLPLYFESSPTTIGLYKKLGFEELPERIVHKAEVLGTATDIEVPLMVRIPASAGAMTFAQWIASGYPSLVAPAPQPVAKSAPAAEKSDICAVTVEPATAPAAI</sequence>
<name>A0A136IJA6_9PEZI</name>
<evidence type="ECO:0000313" key="3">
    <source>
        <dbReference type="Proteomes" id="UP000070501"/>
    </source>
</evidence>
<dbReference type="PANTHER" id="PTHR42791:SF17">
    <property type="entry name" value="ACETYLTRANSFERASE, GNAT FAMILY FAMILY (AFU_ORTHOLOGUE AFUA_8G05690)"/>
    <property type="match status" value="1"/>
</dbReference>
<dbReference type="CDD" id="cd04301">
    <property type="entry name" value="NAT_SF"/>
    <property type="match status" value="1"/>
</dbReference>
<protein>
    <recommendedName>
        <fullName evidence="1">N-acetyltransferase domain-containing protein</fullName>
    </recommendedName>
</protein>
<organism evidence="2 3">
    <name type="scientific">Microdochium bolleyi</name>
    <dbReference type="NCBI Taxonomy" id="196109"/>
    <lineage>
        <taxon>Eukaryota</taxon>
        <taxon>Fungi</taxon>
        <taxon>Dikarya</taxon>
        <taxon>Ascomycota</taxon>
        <taxon>Pezizomycotina</taxon>
        <taxon>Sordariomycetes</taxon>
        <taxon>Xylariomycetidae</taxon>
        <taxon>Xylariales</taxon>
        <taxon>Microdochiaceae</taxon>
        <taxon>Microdochium</taxon>
    </lineage>
</organism>
<dbReference type="EMBL" id="KQ964303">
    <property type="protein sequence ID" value="KXJ85002.1"/>
    <property type="molecule type" value="Genomic_DNA"/>
</dbReference>
<reference evidence="3" key="1">
    <citation type="submission" date="2016-02" db="EMBL/GenBank/DDBJ databases">
        <title>Draft genome sequence of Microdochium bolleyi, a fungal endophyte of beachgrass.</title>
        <authorList>
            <consortium name="DOE Joint Genome Institute"/>
            <person name="David A.S."/>
            <person name="May G."/>
            <person name="Haridas S."/>
            <person name="Lim J."/>
            <person name="Wang M."/>
            <person name="Labutti K."/>
            <person name="Lipzen A."/>
            <person name="Barry K."/>
            <person name="Grigoriev I.V."/>
        </authorList>
    </citation>
    <scope>NUCLEOTIDE SEQUENCE [LARGE SCALE GENOMIC DNA]</scope>
    <source>
        <strain evidence="3">J235TASD1</strain>
    </source>
</reference>
<dbReference type="Gene3D" id="3.40.630.30">
    <property type="match status" value="1"/>
</dbReference>
<dbReference type="InParanoid" id="A0A136IJA6"/>
<dbReference type="Pfam" id="PF13508">
    <property type="entry name" value="Acetyltransf_7"/>
    <property type="match status" value="1"/>
</dbReference>
<dbReference type="InterPro" id="IPR052523">
    <property type="entry name" value="Trichothecene_AcTrans"/>
</dbReference>
<dbReference type="SUPFAM" id="SSF55729">
    <property type="entry name" value="Acyl-CoA N-acyltransferases (Nat)"/>
    <property type="match status" value="1"/>
</dbReference>
<dbReference type="PROSITE" id="PS51186">
    <property type="entry name" value="GNAT"/>
    <property type="match status" value="1"/>
</dbReference>
<dbReference type="PANTHER" id="PTHR42791">
    <property type="entry name" value="GNAT FAMILY ACETYLTRANSFERASE"/>
    <property type="match status" value="1"/>
</dbReference>
<gene>
    <name evidence="2" type="ORF">Micbo1qcDRAFT_225007</name>
</gene>
<dbReference type="Proteomes" id="UP000070501">
    <property type="component" value="Unassembled WGS sequence"/>
</dbReference>
<dbReference type="InterPro" id="IPR000182">
    <property type="entry name" value="GNAT_dom"/>
</dbReference>
<dbReference type="STRING" id="196109.A0A136IJA6"/>
<dbReference type="AlphaFoldDB" id="A0A136IJA6"/>
<dbReference type="GO" id="GO:0016747">
    <property type="term" value="F:acyltransferase activity, transferring groups other than amino-acyl groups"/>
    <property type="evidence" value="ECO:0007669"/>
    <property type="project" value="InterPro"/>
</dbReference>
<evidence type="ECO:0000259" key="1">
    <source>
        <dbReference type="PROSITE" id="PS51186"/>
    </source>
</evidence>
<accession>A0A136IJA6</accession>
<proteinExistence type="predicted"/>
<keyword evidence="3" id="KW-1185">Reference proteome</keyword>
<dbReference type="InterPro" id="IPR016181">
    <property type="entry name" value="Acyl_CoA_acyltransferase"/>
</dbReference>